<evidence type="ECO:0000313" key="2">
    <source>
        <dbReference type="Proteomes" id="UP000630594"/>
    </source>
</evidence>
<evidence type="ECO:0000313" key="1">
    <source>
        <dbReference type="EMBL" id="GGD28389.1"/>
    </source>
</evidence>
<name>A0ABQ1QHZ6_9ACTN</name>
<organism evidence="1 2">
    <name type="scientific">Nocardioides daphniae</name>
    <dbReference type="NCBI Taxonomy" id="402297"/>
    <lineage>
        <taxon>Bacteria</taxon>
        <taxon>Bacillati</taxon>
        <taxon>Actinomycetota</taxon>
        <taxon>Actinomycetes</taxon>
        <taxon>Propionibacteriales</taxon>
        <taxon>Nocardioidaceae</taxon>
        <taxon>Nocardioides</taxon>
    </lineage>
</organism>
<comment type="caution">
    <text evidence="1">The sequence shown here is derived from an EMBL/GenBank/DDBJ whole genome shotgun (WGS) entry which is preliminary data.</text>
</comment>
<dbReference type="EMBL" id="BMCK01000005">
    <property type="protein sequence ID" value="GGD28389.1"/>
    <property type="molecule type" value="Genomic_DNA"/>
</dbReference>
<proteinExistence type="predicted"/>
<sequence>MLSRPGSVAAMTRLRFEGHIAGVGTTSGLRAVVGRWGSSPFGNFADVMVETADGHRVLLAPTQQVAEFVATTYRFDEVRVEPVDVVERAGEPGWSVETPSLRLQLAVGGRTPLGALLRLVPPRLATAPAWSRVTDPVARVVMRGVRTRGSAGGGRTEVYGATDVRRITSAQGSFDGVDLGSLAPVDPPCRFGFSSSPRTPALTAVVTTILTDEEQALPGRAPDSVPG</sequence>
<dbReference type="Proteomes" id="UP000630594">
    <property type="component" value="Unassembled WGS sequence"/>
</dbReference>
<gene>
    <name evidence="1" type="ORF">GCM10007231_29910</name>
</gene>
<reference evidence="2" key="1">
    <citation type="journal article" date="2019" name="Int. J. Syst. Evol. Microbiol.">
        <title>The Global Catalogue of Microorganisms (GCM) 10K type strain sequencing project: providing services to taxonomists for standard genome sequencing and annotation.</title>
        <authorList>
            <consortium name="The Broad Institute Genomics Platform"/>
            <consortium name="The Broad Institute Genome Sequencing Center for Infectious Disease"/>
            <person name="Wu L."/>
            <person name="Ma J."/>
        </authorList>
    </citation>
    <scope>NUCLEOTIDE SEQUENCE [LARGE SCALE GENOMIC DNA]</scope>
    <source>
        <strain evidence="2">CCM 7403</strain>
    </source>
</reference>
<keyword evidence="2" id="KW-1185">Reference proteome</keyword>
<accession>A0ABQ1QHZ6</accession>
<protein>
    <submittedName>
        <fullName evidence="1">Uncharacterized protein</fullName>
    </submittedName>
</protein>